<keyword evidence="1" id="KW-0812">Transmembrane</keyword>
<evidence type="ECO:0000313" key="3">
    <source>
        <dbReference type="Proteomes" id="UP000078476"/>
    </source>
</evidence>
<dbReference type="Proteomes" id="UP000078476">
    <property type="component" value="Unassembled WGS sequence"/>
</dbReference>
<name>A0A177NRB9_9GAMM</name>
<reference evidence="2 3" key="1">
    <citation type="submission" date="2016-03" db="EMBL/GenBank/DDBJ databases">
        <authorList>
            <person name="Ploux O."/>
        </authorList>
    </citation>
    <scope>NUCLEOTIDE SEQUENCE [LARGE SCALE GENOMIC DNA]</scope>
    <source>
        <strain evidence="2 3">R-45370</strain>
    </source>
</reference>
<evidence type="ECO:0000313" key="2">
    <source>
        <dbReference type="EMBL" id="OAI20451.1"/>
    </source>
</evidence>
<dbReference type="EMBL" id="LUUI01000044">
    <property type="protein sequence ID" value="OAI20451.1"/>
    <property type="molecule type" value="Genomic_DNA"/>
</dbReference>
<evidence type="ECO:0000256" key="1">
    <source>
        <dbReference type="SAM" id="Phobius"/>
    </source>
</evidence>
<keyword evidence="3" id="KW-1185">Reference proteome</keyword>
<dbReference type="AlphaFoldDB" id="A0A177NRB9"/>
<keyword evidence="1" id="KW-0472">Membrane</keyword>
<keyword evidence="1" id="KW-1133">Transmembrane helix</keyword>
<feature type="transmembrane region" description="Helical" evidence="1">
    <location>
        <begin position="33"/>
        <end position="57"/>
    </location>
</feature>
<comment type="caution">
    <text evidence="2">The sequence shown here is derived from an EMBL/GenBank/DDBJ whole genome shotgun (WGS) entry which is preliminary data.</text>
</comment>
<protein>
    <submittedName>
        <fullName evidence="2">Uncharacterized protein</fullName>
    </submittedName>
</protein>
<proteinExistence type="predicted"/>
<sequence>MVIVYLLGVLLISTGCSWWIIRRKVEEKPVKVMMFVGYFWLFTFGQLLLFTLLYFIYQRFYS</sequence>
<gene>
    <name evidence="2" type="ORF">A1359_03030</name>
</gene>
<dbReference type="RefSeq" id="WP_066977735.1">
    <property type="nucleotide sequence ID" value="NZ_LUUI01000044.1"/>
</dbReference>
<organism evidence="2 3">
    <name type="scientific">Methylomonas lenta</name>
    <dbReference type="NCBI Taxonomy" id="980561"/>
    <lineage>
        <taxon>Bacteria</taxon>
        <taxon>Pseudomonadati</taxon>
        <taxon>Pseudomonadota</taxon>
        <taxon>Gammaproteobacteria</taxon>
        <taxon>Methylococcales</taxon>
        <taxon>Methylococcaceae</taxon>
        <taxon>Methylomonas</taxon>
    </lineage>
</organism>
<accession>A0A177NRB9</accession>
<dbReference type="STRING" id="980561.A1359_03030"/>